<keyword evidence="2" id="KW-0413">Isomerase</keyword>
<accession>A0A1I1SR49</accession>
<dbReference type="NCBIfam" id="TIGR00689">
    <property type="entry name" value="rpiB_lacA_lacB"/>
    <property type="match status" value="1"/>
</dbReference>
<dbReference type="GO" id="GO:0004751">
    <property type="term" value="F:ribose-5-phosphate isomerase activity"/>
    <property type="evidence" value="ECO:0007669"/>
    <property type="project" value="TreeGrafter"/>
</dbReference>
<evidence type="ECO:0000256" key="1">
    <source>
        <dbReference type="ARBA" id="ARBA00008754"/>
    </source>
</evidence>
<dbReference type="AlphaFoldDB" id="A0A1I1SR49"/>
<dbReference type="GO" id="GO:0019316">
    <property type="term" value="P:D-allose catabolic process"/>
    <property type="evidence" value="ECO:0007669"/>
    <property type="project" value="TreeGrafter"/>
</dbReference>
<dbReference type="PANTHER" id="PTHR30345:SF2">
    <property type="entry name" value="SUGAR-PHOSPHATE ISOMERASE, RPIB_LACA_LACB FAMILY"/>
    <property type="match status" value="1"/>
</dbReference>
<dbReference type="Gene3D" id="3.40.1400.10">
    <property type="entry name" value="Sugar-phosphate isomerase, RpiB/LacA/LacB"/>
    <property type="match status" value="1"/>
</dbReference>
<dbReference type="Pfam" id="PF02502">
    <property type="entry name" value="LacAB_rpiB"/>
    <property type="match status" value="1"/>
</dbReference>
<keyword evidence="3" id="KW-1185">Reference proteome</keyword>
<dbReference type="EMBL" id="FOMX01000002">
    <property type="protein sequence ID" value="SFD48979.1"/>
    <property type="molecule type" value="Genomic_DNA"/>
</dbReference>
<organism evidence="2 3">
    <name type="scientific">Nannocystis exedens</name>
    <dbReference type="NCBI Taxonomy" id="54"/>
    <lineage>
        <taxon>Bacteria</taxon>
        <taxon>Pseudomonadati</taxon>
        <taxon>Myxococcota</taxon>
        <taxon>Polyangia</taxon>
        <taxon>Nannocystales</taxon>
        <taxon>Nannocystaceae</taxon>
        <taxon>Nannocystis</taxon>
    </lineage>
</organism>
<proteinExistence type="inferred from homology"/>
<dbReference type="PIRSF" id="PIRSF005384">
    <property type="entry name" value="RpiB_LacA_B"/>
    <property type="match status" value="1"/>
</dbReference>
<protein>
    <submittedName>
        <fullName evidence="2">Ribose 5-phosphate isomerase B</fullName>
    </submittedName>
</protein>
<comment type="similarity">
    <text evidence="1">Belongs to the LacAB/RpiB family.</text>
</comment>
<name>A0A1I1SR49_9BACT</name>
<dbReference type="PANTHER" id="PTHR30345">
    <property type="entry name" value="RIBOSE-5-PHOSPHATE ISOMERASE B"/>
    <property type="match status" value="1"/>
</dbReference>
<reference evidence="3" key="1">
    <citation type="submission" date="2016-10" db="EMBL/GenBank/DDBJ databases">
        <authorList>
            <person name="Varghese N."/>
            <person name="Submissions S."/>
        </authorList>
    </citation>
    <scope>NUCLEOTIDE SEQUENCE [LARGE SCALE GENOMIC DNA]</scope>
    <source>
        <strain evidence="3">ATCC 25963</strain>
    </source>
</reference>
<dbReference type="Proteomes" id="UP000199400">
    <property type="component" value="Unassembled WGS sequence"/>
</dbReference>
<dbReference type="STRING" id="54.SAMN02745121_00214"/>
<dbReference type="OrthoDB" id="1778624at2"/>
<dbReference type="InterPro" id="IPR003500">
    <property type="entry name" value="RpiB_LacA_LacB"/>
</dbReference>
<evidence type="ECO:0000313" key="3">
    <source>
        <dbReference type="Proteomes" id="UP000199400"/>
    </source>
</evidence>
<dbReference type="SUPFAM" id="SSF89623">
    <property type="entry name" value="Ribose/Galactose isomerase RpiB/AlsB"/>
    <property type="match status" value="1"/>
</dbReference>
<dbReference type="InterPro" id="IPR036569">
    <property type="entry name" value="RpiB_LacA_LacB_sf"/>
</dbReference>
<dbReference type="RefSeq" id="WP_096333304.1">
    <property type="nucleotide sequence ID" value="NZ_FOMX01000002.1"/>
</dbReference>
<evidence type="ECO:0000313" key="2">
    <source>
        <dbReference type="EMBL" id="SFD48979.1"/>
    </source>
</evidence>
<dbReference type="GO" id="GO:0009052">
    <property type="term" value="P:pentose-phosphate shunt, non-oxidative branch"/>
    <property type="evidence" value="ECO:0007669"/>
    <property type="project" value="TreeGrafter"/>
</dbReference>
<sequence length="147" mass="15724">MKIAVCADETYPVHAALLRLIEIHGHTPVRFGSFTGADVSWPEAVEAAAEAVAAGTSDEGIFLCWTGTGTCIAANKVATIRAALCTDATTAAAARVWTHANVLCLSHRLLTDDLADEILRAWFTTDPGDRGRDGVARLAAVDRRHRR</sequence>
<gene>
    <name evidence="2" type="ORF">SAMN02745121_00214</name>
</gene>